<keyword evidence="2" id="KW-0808">Transferase</keyword>
<dbReference type="InterPro" id="IPR000182">
    <property type="entry name" value="GNAT_dom"/>
</dbReference>
<dbReference type="GO" id="GO:0016747">
    <property type="term" value="F:acyltransferase activity, transferring groups other than amino-acyl groups"/>
    <property type="evidence" value="ECO:0007669"/>
    <property type="project" value="InterPro"/>
</dbReference>
<dbReference type="PANTHER" id="PTHR43451">
    <property type="entry name" value="ACETYLTRANSFERASE (GNAT) FAMILY PROTEIN"/>
    <property type="match status" value="1"/>
</dbReference>
<evidence type="ECO:0000313" key="2">
    <source>
        <dbReference type="EMBL" id="PTX75591.1"/>
    </source>
</evidence>
<dbReference type="Gene3D" id="3.40.630.30">
    <property type="match status" value="1"/>
</dbReference>
<accession>A0A2T6CJA6</accession>
<dbReference type="EMBL" id="QBKU01000001">
    <property type="protein sequence ID" value="PTX75591.1"/>
    <property type="molecule type" value="Genomic_DNA"/>
</dbReference>
<reference evidence="2 3" key="1">
    <citation type="submission" date="2018-04" db="EMBL/GenBank/DDBJ databases">
        <title>Genomic Encyclopedia of Archaeal and Bacterial Type Strains, Phase II (KMG-II): from individual species to whole genera.</title>
        <authorList>
            <person name="Goeker M."/>
        </authorList>
    </citation>
    <scope>NUCLEOTIDE SEQUENCE [LARGE SCALE GENOMIC DNA]</scope>
    <source>
        <strain evidence="2 3">DSM 12244</strain>
    </source>
</reference>
<dbReference type="AlphaFoldDB" id="A0A2T6CJA6"/>
<dbReference type="CDD" id="cd04301">
    <property type="entry name" value="NAT_SF"/>
    <property type="match status" value="1"/>
</dbReference>
<protein>
    <submittedName>
        <fullName evidence="2">GNAT family acetyltransferase</fullName>
    </submittedName>
</protein>
<evidence type="ECO:0000313" key="3">
    <source>
        <dbReference type="Proteomes" id="UP000244092"/>
    </source>
</evidence>
<dbReference type="OrthoDB" id="9789081at2"/>
<dbReference type="Proteomes" id="UP000244092">
    <property type="component" value="Unassembled WGS sequence"/>
</dbReference>
<gene>
    <name evidence="2" type="ORF">C8N31_101247</name>
</gene>
<dbReference type="InterPro" id="IPR016181">
    <property type="entry name" value="Acyl_CoA_acyltransferase"/>
</dbReference>
<feature type="domain" description="N-acetyltransferase" evidence="1">
    <location>
        <begin position="4"/>
        <end position="156"/>
    </location>
</feature>
<evidence type="ECO:0000259" key="1">
    <source>
        <dbReference type="PROSITE" id="PS51186"/>
    </source>
</evidence>
<sequence>MTDLKIRPVQGQDADALGEVMFDAIHKGVSKYTEAQRAAWQSTPNSGAKWAQRLAQQDVWMAEEAGTALAFLTLRNDGYVDMAFVRGEAQGRGLFRRLYQMLEKSAQDAGHGRLWTHASLMAQPAFLAVGFRVIRHESVARLGETLDRAEMEKALQ</sequence>
<proteinExistence type="predicted"/>
<dbReference type="Pfam" id="PF13673">
    <property type="entry name" value="Acetyltransf_10"/>
    <property type="match status" value="1"/>
</dbReference>
<name>A0A2T6CJA6_9RHOB</name>
<dbReference type="PROSITE" id="PS51186">
    <property type="entry name" value="GNAT"/>
    <property type="match status" value="1"/>
</dbReference>
<dbReference type="RefSeq" id="WP_025047127.1">
    <property type="nucleotide sequence ID" value="NZ_QBKU01000001.1"/>
</dbReference>
<comment type="caution">
    <text evidence="2">The sequence shown here is derived from an EMBL/GenBank/DDBJ whole genome shotgun (WGS) entry which is preliminary data.</text>
</comment>
<dbReference type="PANTHER" id="PTHR43451:SF1">
    <property type="entry name" value="ACETYLTRANSFERASE"/>
    <property type="match status" value="1"/>
</dbReference>
<dbReference type="SUPFAM" id="SSF55729">
    <property type="entry name" value="Acyl-CoA N-acyltransferases (Nat)"/>
    <property type="match status" value="1"/>
</dbReference>
<dbReference type="InterPro" id="IPR052564">
    <property type="entry name" value="N-acetyltrans/Recomb-assoc"/>
</dbReference>
<organism evidence="2 3">
    <name type="scientific">Sulfitobacter mediterraneus</name>
    <dbReference type="NCBI Taxonomy" id="83219"/>
    <lineage>
        <taxon>Bacteria</taxon>
        <taxon>Pseudomonadati</taxon>
        <taxon>Pseudomonadota</taxon>
        <taxon>Alphaproteobacteria</taxon>
        <taxon>Rhodobacterales</taxon>
        <taxon>Roseobacteraceae</taxon>
        <taxon>Sulfitobacter</taxon>
    </lineage>
</organism>